<geneLocation type="plasmid" evidence="1 2">
    <name>pCBJ</name>
</geneLocation>
<keyword evidence="2" id="KW-1185">Reference proteome</keyword>
<accession>A0A0A7G084</accession>
<keyword evidence="1" id="KW-0614">Plasmid</keyword>
<proteinExistence type="predicted"/>
<organism evidence="1 2">
    <name type="scientific">Clostridium baratii str. Sullivan</name>
    <dbReference type="NCBI Taxonomy" id="1415775"/>
    <lineage>
        <taxon>Bacteria</taxon>
        <taxon>Bacillati</taxon>
        <taxon>Bacillota</taxon>
        <taxon>Clostridia</taxon>
        <taxon>Eubacteriales</taxon>
        <taxon>Clostridiaceae</taxon>
        <taxon>Clostridium</taxon>
    </lineage>
</organism>
<dbReference type="Proteomes" id="UP000030635">
    <property type="component" value="Plasmid pCBJ"/>
</dbReference>
<dbReference type="AlphaFoldDB" id="A0A0A7G084"/>
<dbReference type="HOGENOM" id="CLU_3097236_0_0_9"/>
<reference evidence="1 2" key="1">
    <citation type="journal article" date="2015" name="Infect. Genet. Evol.">
        <title>Genomic sequences of six botulinum neurotoxin-producing strains representing three clostridial species illustrate the mobility and diversity of botulinum neurotoxin genes.</title>
        <authorList>
            <person name="Smith T.J."/>
            <person name="Hill K.K."/>
            <person name="Xie G."/>
            <person name="Foley B.T."/>
            <person name="Williamson C.H."/>
            <person name="Foster J.T."/>
            <person name="Johnson S.L."/>
            <person name="Chertkov O."/>
            <person name="Teshima H."/>
            <person name="Gibbons H.S."/>
            <person name="Johnsky L.A."/>
            <person name="Karavis M.A."/>
            <person name="Smith L.A."/>
        </authorList>
    </citation>
    <scope>NUCLEOTIDE SEQUENCE [LARGE SCALE GENOMIC DNA]</scope>
    <source>
        <strain evidence="1">Sullivan</strain>
        <plasmid evidence="2">Plasmid pCBJ</plasmid>
    </source>
</reference>
<sequence length="51" mass="5898">MKYKIWFSKYISDRLSDVLSSRVVIADSKEEAIKKIKAITNVNYIISIDGF</sequence>
<dbReference type="EMBL" id="CP006906">
    <property type="protein sequence ID" value="AIY85247.1"/>
    <property type="molecule type" value="Genomic_DNA"/>
</dbReference>
<gene>
    <name evidence="1" type="ORF">U729_3085</name>
</gene>
<evidence type="ECO:0000313" key="2">
    <source>
        <dbReference type="Proteomes" id="UP000030635"/>
    </source>
</evidence>
<name>A0A0A7G084_9CLOT</name>
<protein>
    <submittedName>
        <fullName evidence="1">Uncharacterized protein</fullName>
    </submittedName>
</protein>
<dbReference type="RefSeq" id="WP_158380624.1">
    <property type="nucleotide sequence ID" value="NZ_CP006906.1"/>
</dbReference>
<evidence type="ECO:0000313" key="1">
    <source>
        <dbReference type="EMBL" id="AIY85247.1"/>
    </source>
</evidence>
<dbReference type="KEGG" id="cbv:U729_3085"/>